<evidence type="ECO:0000313" key="1">
    <source>
        <dbReference type="EMBL" id="KAJ1096114.1"/>
    </source>
</evidence>
<reference evidence="1" key="1">
    <citation type="journal article" date="2022" name="bioRxiv">
        <title>Sequencing and chromosome-scale assembly of the giantPleurodeles waltlgenome.</title>
        <authorList>
            <person name="Brown T."/>
            <person name="Elewa A."/>
            <person name="Iarovenko S."/>
            <person name="Subramanian E."/>
            <person name="Araus A.J."/>
            <person name="Petzold A."/>
            <person name="Susuki M."/>
            <person name="Suzuki K.-i.T."/>
            <person name="Hayashi T."/>
            <person name="Toyoda A."/>
            <person name="Oliveira C."/>
            <person name="Osipova E."/>
            <person name="Leigh N.D."/>
            <person name="Simon A."/>
            <person name="Yun M.H."/>
        </authorList>
    </citation>
    <scope>NUCLEOTIDE SEQUENCE</scope>
    <source>
        <strain evidence="1">20211129_DDA</strain>
        <tissue evidence="1">Liver</tissue>
    </source>
</reference>
<name>A0AAV7LZ39_PLEWA</name>
<keyword evidence="2" id="KW-1185">Reference proteome</keyword>
<dbReference type="AlphaFoldDB" id="A0AAV7LZ39"/>
<evidence type="ECO:0000313" key="2">
    <source>
        <dbReference type="Proteomes" id="UP001066276"/>
    </source>
</evidence>
<organism evidence="1 2">
    <name type="scientific">Pleurodeles waltl</name>
    <name type="common">Iberian ribbed newt</name>
    <dbReference type="NCBI Taxonomy" id="8319"/>
    <lineage>
        <taxon>Eukaryota</taxon>
        <taxon>Metazoa</taxon>
        <taxon>Chordata</taxon>
        <taxon>Craniata</taxon>
        <taxon>Vertebrata</taxon>
        <taxon>Euteleostomi</taxon>
        <taxon>Amphibia</taxon>
        <taxon>Batrachia</taxon>
        <taxon>Caudata</taxon>
        <taxon>Salamandroidea</taxon>
        <taxon>Salamandridae</taxon>
        <taxon>Pleurodelinae</taxon>
        <taxon>Pleurodeles</taxon>
    </lineage>
</organism>
<comment type="caution">
    <text evidence="1">The sequence shown here is derived from an EMBL/GenBank/DDBJ whole genome shotgun (WGS) entry which is preliminary data.</text>
</comment>
<gene>
    <name evidence="1" type="ORF">NDU88_001260</name>
</gene>
<proteinExistence type="predicted"/>
<protein>
    <submittedName>
        <fullName evidence="1">Uncharacterized protein</fullName>
    </submittedName>
</protein>
<accession>A0AAV7LZ39</accession>
<dbReference type="EMBL" id="JANPWB010000014">
    <property type="protein sequence ID" value="KAJ1096114.1"/>
    <property type="molecule type" value="Genomic_DNA"/>
</dbReference>
<dbReference type="Proteomes" id="UP001066276">
    <property type="component" value="Chromosome 10"/>
</dbReference>
<sequence length="104" mass="11030">MEGRGSGGCAASPAPGPHFSAWAVGLPSRANLSSCGDTGRKHTTRRRRHPGFLLFVTKQYNNKPRETWRAGAGLGSGVPAGTLLQGDHKAHRSLTVHFISNQGN</sequence>